<organism evidence="2">
    <name type="scientific">Bactrocera dorsalis</name>
    <name type="common">Oriental fruit fly</name>
    <name type="synonym">Dacus dorsalis</name>
    <dbReference type="NCBI Taxonomy" id="27457"/>
    <lineage>
        <taxon>Eukaryota</taxon>
        <taxon>Metazoa</taxon>
        <taxon>Ecdysozoa</taxon>
        <taxon>Arthropoda</taxon>
        <taxon>Hexapoda</taxon>
        <taxon>Insecta</taxon>
        <taxon>Pterygota</taxon>
        <taxon>Neoptera</taxon>
        <taxon>Endopterygota</taxon>
        <taxon>Diptera</taxon>
        <taxon>Brachycera</taxon>
        <taxon>Muscomorpha</taxon>
        <taxon>Tephritoidea</taxon>
        <taxon>Tephritidae</taxon>
        <taxon>Bactrocera</taxon>
        <taxon>Bactrocera</taxon>
    </lineage>
</organism>
<name>A0A034WNL4_BACDO</name>
<keyword evidence="1" id="KW-0472">Membrane</keyword>
<reference evidence="2" key="1">
    <citation type="journal article" date="2014" name="BMC Genomics">
        <title>Characterizing the developmental transcriptome of the oriental fruit fly, Bactrocera dorsalis (Diptera: Tephritidae) through comparative genomic analysis with Drosophila melanogaster utilizing modENCODE datasets.</title>
        <authorList>
            <person name="Geib S.M."/>
            <person name="Calla B."/>
            <person name="Hall B."/>
            <person name="Hou S."/>
            <person name="Manoukis N.C."/>
        </authorList>
    </citation>
    <scope>NUCLEOTIDE SEQUENCE</scope>
    <source>
        <strain evidence="2">Punador</strain>
    </source>
</reference>
<evidence type="ECO:0000313" key="2">
    <source>
        <dbReference type="EMBL" id="JAC57156.1"/>
    </source>
</evidence>
<dbReference type="AlphaFoldDB" id="A0A034WNL4"/>
<dbReference type="Gene3D" id="2.10.25.10">
    <property type="entry name" value="Laminin"/>
    <property type="match status" value="1"/>
</dbReference>
<keyword evidence="1" id="KW-0812">Transmembrane</keyword>
<feature type="non-terminal residue" evidence="2">
    <location>
        <position position="1"/>
    </location>
</feature>
<feature type="transmembrane region" description="Helical" evidence="1">
    <location>
        <begin position="249"/>
        <end position="270"/>
    </location>
</feature>
<sequence length="292" mass="33045">VDLSETIVIQVVRKRFSTITRNYPNSVVLPKFISYFEMRLENFITLTASFVLFGSVSGDIEKLRKIRTNEILNRSEGQNDYNKYETNVDGESVQVCGLGYTARFCNETAFVCEPVCPAGCENGTCIAPGICRCAAGYELRSIAEKTECVPLHLNNDARITDAHALTKRNAEASDNLITCKTSKCKCWKADSTDMCNYLCETETYQCLDQKFSDCIESNKSMVYKKDSANWKVYSCVDDANAAYIRRARWFITIGCIFIGIMLIPIVYLCVRIYQTRHETGAHDIPISLLMKF</sequence>
<accession>A0A034WNL4</accession>
<evidence type="ECO:0000256" key="1">
    <source>
        <dbReference type="SAM" id="Phobius"/>
    </source>
</evidence>
<dbReference type="EMBL" id="GAKP01001796">
    <property type="protein sequence ID" value="JAC57156.1"/>
    <property type="molecule type" value="Transcribed_RNA"/>
</dbReference>
<proteinExistence type="predicted"/>
<keyword evidence="1" id="KW-1133">Transmembrane helix</keyword>
<dbReference type="OrthoDB" id="10045365at2759"/>
<protein>
    <submittedName>
        <fullName evidence="2">Uncharacterized protein</fullName>
    </submittedName>
</protein>